<dbReference type="PANTHER" id="PTHR34068:SF1">
    <property type="entry name" value="UPF0145 PROTEIN YBJQ"/>
    <property type="match status" value="1"/>
</dbReference>
<keyword evidence="4" id="KW-1185">Reference proteome</keyword>
<dbReference type="InterPro" id="IPR035439">
    <property type="entry name" value="UPF0145_dom_sf"/>
</dbReference>
<evidence type="ECO:0000313" key="4">
    <source>
        <dbReference type="Proteomes" id="UP000246569"/>
    </source>
</evidence>
<dbReference type="OrthoDB" id="9796448at2"/>
<proteinExistence type="inferred from homology"/>
<name>A0A317MT92_9GAMM</name>
<dbReference type="InterPro" id="IPR002765">
    <property type="entry name" value="UPF0145_YbjQ-like"/>
</dbReference>
<dbReference type="PANTHER" id="PTHR34068">
    <property type="entry name" value="UPF0145 PROTEIN YBJQ"/>
    <property type="match status" value="1"/>
</dbReference>
<gene>
    <name evidence="3" type="ORF">C7443_107123</name>
</gene>
<organism evidence="3 4">
    <name type="scientific">Plasticicumulans acidivorans</name>
    <dbReference type="NCBI Taxonomy" id="886464"/>
    <lineage>
        <taxon>Bacteria</taxon>
        <taxon>Pseudomonadati</taxon>
        <taxon>Pseudomonadota</taxon>
        <taxon>Gammaproteobacteria</taxon>
        <taxon>Candidatus Competibacteraceae</taxon>
        <taxon>Plasticicumulans</taxon>
    </lineage>
</organism>
<dbReference type="Proteomes" id="UP000246569">
    <property type="component" value="Unassembled WGS sequence"/>
</dbReference>
<dbReference type="Pfam" id="PF01906">
    <property type="entry name" value="YbjQ_1"/>
    <property type="match status" value="1"/>
</dbReference>
<dbReference type="EMBL" id="QGTJ01000007">
    <property type="protein sequence ID" value="PWV60549.1"/>
    <property type="molecule type" value="Genomic_DNA"/>
</dbReference>
<dbReference type="AlphaFoldDB" id="A0A317MT92"/>
<sequence>MILSTTPTLEGHRIREYCGIVNAEAILGANVVKDWFASITDFIGGRSGTYEGVLRDARSEAFEELTRAAQQLGANAIVGIDIDYEVLGEQNGMMIVAVSGTAVVVD</sequence>
<accession>A0A317MT92</accession>
<comment type="similarity">
    <text evidence="1 2">Belongs to the UPF0145 family.</text>
</comment>
<evidence type="ECO:0000256" key="2">
    <source>
        <dbReference type="HAMAP-Rule" id="MF_00338"/>
    </source>
</evidence>
<dbReference type="HAMAP" id="MF_00338">
    <property type="entry name" value="UPF0145"/>
    <property type="match status" value="1"/>
</dbReference>
<comment type="caution">
    <text evidence="3">The sequence shown here is derived from an EMBL/GenBank/DDBJ whole genome shotgun (WGS) entry which is preliminary data.</text>
</comment>
<protein>
    <recommendedName>
        <fullName evidence="2">UPF0145 protein C7443_107123</fullName>
    </recommendedName>
</protein>
<reference evidence="3 4" key="1">
    <citation type="submission" date="2018-05" db="EMBL/GenBank/DDBJ databases">
        <title>Genomic Encyclopedia of Type Strains, Phase IV (KMG-IV): sequencing the most valuable type-strain genomes for metagenomic binning, comparative biology and taxonomic classification.</title>
        <authorList>
            <person name="Goeker M."/>
        </authorList>
    </citation>
    <scope>NUCLEOTIDE SEQUENCE [LARGE SCALE GENOMIC DNA]</scope>
    <source>
        <strain evidence="3 4">DSM 23606</strain>
    </source>
</reference>
<evidence type="ECO:0000256" key="1">
    <source>
        <dbReference type="ARBA" id="ARBA00010751"/>
    </source>
</evidence>
<dbReference type="SUPFAM" id="SSF117782">
    <property type="entry name" value="YbjQ-like"/>
    <property type="match status" value="1"/>
</dbReference>
<evidence type="ECO:0000313" key="3">
    <source>
        <dbReference type="EMBL" id="PWV60549.1"/>
    </source>
</evidence>
<dbReference type="Gene3D" id="3.30.110.70">
    <property type="entry name" value="Hypothetical protein apc22750. Chain B"/>
    <property type="match status" value="1"/>
</dbReference>
<dbReference type="RefSeq" id="WP_110019038.1">
    <property type="nucleotide sequence ID" value="NZ_QGTJ01000007.1"/>
</dbReference>